<sequence length="606" mass="68741">MLSSTIVLIIIWSCLGQVRAKKNDDLSQGNDLFSFVTRPDIRAPRFNVTKHRPKLIHPGYWFTGPYTTWDTAPERMEYQPFQVGPHIYDGDGNLVWSGAHLSKNRNAFDFRTFDANGTTFLSYILHYSPRATDEHRHGFGVFLDPSYRRQGKVAHEIGHEFNIHEFDIRDNGTKALYFTTERPEREDIYSHQKGWFAHDCINELDLTTNEANFSWCPLDHGVTLNESYHAFPDLPSLNEGAPWDFFHANSIDKFSNGDFLLSSRHTNTIYRVNRTDQSIAWRLGGKMSNFSMNFNFSSQHHATVQAENATTVTILFFDNAADDQHRQADTSTVSSVKLVVLNTETWEATAVQEWYRPHGRLSDKRGNAQMMPNGNVFIGWSDRGYMTEHTMDNQLVLEAGFLSSRFGTYRSFKANFTGIPTERPAIQPFTIRSQSDSTYTMTTTYASWNGATEVHSWRFYGSHNVSGSYQVLGQARRTGFETVFSERGAWKYVYAEAMAKNGTAIGKSAILPARFLPGSGSLVSLVEEEQEKSSLLAIIATQTSSRLRKLDKAAIAVGSVFTTLAAQVVLVLLFLVFRRSRWAGFSGWSDVREDQVQLLSKKVMND</sequence>
<dbReference type="AlphaFoldDB" id="W9YE32"/>
<dbReference type="PANTHER" id="PTHR35340">
    <property type="entry name" value="PQQ ENZYME REPEAT PROTEIN-RELATED"/>
    <property type="match status" value="1"/>
</dbReference>
<evidence type="ECO:0000313" key="3">
    <source>
        <dbReference type="EMBL" id="EXJ87521.1"/>
    </source>
</evidence>
<dbReference type="InterPro" id="IPR053143">
    <property type="entry name" value="Arylsulfate_ST"/>
</dbReference>
<evidence type="ECO:0000313" key="4">
    <source>
        <dbReference type="Proteomes" id="UP000019478"/>
    </source>
</evidence>
<gene>
    <name evidence="3" type="ORF">A1O3_04481</name>
</gene>
<dbReference type="RefSeq" id="XP_007732800.1">
    <property type="nucleotide sequence ID" value="XM_007734610.1"/>
</dbReference>
<evidence type="ECO:0000256" key="2">
    <source>
        <dbReference type="SAM" id="SignalP"/>
    </source>
</evidence>
<dbReference type="PANTHER" id="PTHR35340:SF8">
    <property type="entry name" value="ASST-DOMAIN-CONTAINING PROTEIN"/>
    <property type="match status" value="1"/>
</dbReference>
<dbReference type="EMBL" id="AMGY01000003">
    <property type="protein sequence ID" value="EXJ87521.1"/>
    <property type="molecule type" value="Genomic_DNA"/>
</dbReference>
<proteinExistence type="predicted"/>
<dbReference type="Pfam" id="PF14269">
    <property type="entry name" value="Arylsulfotran_2"/>
    <property type="match status" value="1"/>
</dbReference>
<feature type="chain" id="PRO_5004934541" description="ASST-domain-containing protein" evidence="2">
    <location>
        <begin position="21"/>
        <end position="606"/>
    </location>
</feature>
<dbReference type="GeneID" id="19168600"/>
<keyword evidence="4" id="KW-1185">Reference proteome</keyword>
<keyword evidence="1" id="KW-1133">Transmembrane helix</keyword>
<keyword evidence="1" id="KW-0472">Membrane</keyword>
<keyword evidence="1" id="KW-0812">Transmembrane</keyword>
<evidence type="ECO:0008006" key="5">
    <source>
        <dbReference type="Google" id="ProtNLM"/>
    </source>
</evidence>
<dbReference type="STRING" id="1182542.W9YE32"/>
<name>W9YE32_9EURO</name>
<dbReference type="eggNOG" id="ENOG502SI58">
    <property type="taxonomic scope" value="Eukaryota"/>
</dbReference>
<organism evidence="3 4">
    <name type="scientific">Capronia epimyces CBS 606.96</name>
    <dbReference type="NCBI Taxonomy" id="1182542"/>
    <lineage>
        <taxon>Eukaryota</taxon>
        <taxon>Fungi</taxon>
        <taxon>Dikarya</taxon>
        <taxon>Ascomycota</taxon>
        <taxon>Pezizomycotina</taxon>
        <taxon>Eurotiomycetes</taxon>
        <taxon>Chaetothyriomycetidae</taxon>
        <taxon>Chaetothyriales</taxon>
        <taxon>Herpotrichiellaceae</taxon>
        <taxon>Capronia</taxon>
    </lineage>
</organism>
<feature type="signal peptide" evidence="2">
    <location>
        <begin position="1"/>
        <end position="20"/>
    </location>
</feature>
<dbReference type="HOGENOM" id="CLU_018249_1_1_1"/>
<dbReference type="InterPro" id="IPR039535">
    <property type="entry name" value="ASST-like"/>
</dbReference>
<feature type="transmembrane region" description="Helical" evidence="1">
    <location>
        <begin position="553"/>
        <end position="577"/>
    </location>
</feature>
<comment type="caution">
    <text evidence="3">The sequence shown here is derived from an EMBL/GenBank/DDBJ whole genome shotgun (WGS) entry which is preliminary data.</text>
</comment>
<protein>
    <recommendedName>
        <fullName evidence="5">ASST-domain-containing protein</fullName>
    </recommendedName>
</protein>
<dbReference type="Proteomes" id="UP000019478">
    <property type="component" value="Unassembled WGS sequence"/>
</dbReference>
<reference evidence="3 4" key="1">
    <citation type="submission" date="2013-03" db="EMBL/GenBank/DDBJ databases">
        <title>The Genome Sequence of Capronia epimyces CBS 606.96.</title>
        <authorList>
            <consortium name="The Broad Institute Genomics Platform"/>
            <person name="Cuomo C."/>
            <person name="de Hoog S."/>
            <person name="Gorbushina A."/>
            <person name="Walker B."/>
            <person name="Young S.K."/>
            <person name="Zeng Q."/>
            <person name="Gargeya S."/>
            <person name="Fitzgerald M."/>
            <person name="Haas B."/>
            <person name="Abouelleil A."/>
            <person name="Allen A.W."/>
            <person name="Alvarado L."/>
            <person name="Arachchi H.M."/>
            <person name="Berlin A.M."/>
            <person name="Chapman S.B."/>
            <person name="Gainer-Dewar J."/>
            <person name="Goldberg J."/>
            <person name="Griggs A."/>
            <person name="Gujja S."/>
            <person name="Hansen M."/>
            <person name="Howarth C."/>
            <person name="Imamovic A."/>
            <person name="Ireland A."/>
            <person name="Larimer J."/>
            <person name="McCowan C."/>
            <person name="Murphy C."/>
            <person name="Pearson M."/>
            <person name="Poon T.W."/>
            <person name="Priest M."/>
            <person name="Roberts A."/>
            <person name="Saif S."/>
            <person name="Shea T."/>
            <person name="Sisk P."/>
            <person name="Sykes S."/>
            <person name="Wortman J."/>
            <person name="Nusbaum C."/>
            <person name="Birren B."/>
        </authorList>
    </citation>
    <scope>NUCLEOTIDE SEQUENCE [LARGE SCALE GENOMIC DNA]</scope>
    <source>
        <strain evidence="3 4">CBS 606.96</strain>
    </source>
</reference>
<accession>W9YE32</accession>
<keyword evidence="2" id="KW-0732">Signal</keyword>
<dbReference type="OrthoDB" id="5427350at2759"/>
<evidence type="ECO:0000256" key="1">
    <source>
        <dbReference type="SAM" id="Phobius"/>
    </source>
</evidence>